<evidence type="ECO:0000313" key="2">
    <source>
        <dbReference type="Proteomes" id="UP000064201"/>
    </source>
</evidence>
<evidence type="ECO:0000313" key="1">
    <source>
        <dbReference type="EMBL" id="AKJ95805.1"/>
    </source>
</evidence>
<name>A0A0G3G3M2_9GAMM</name>
<dbReference type="OrthoDB" id="1495383at2"/>
<dbReference type="KEGG" id="tvr:TVD_10750"/>
<sequence length="383" mass="43859">MGQNDALNHLTEDQLSELMARYYRGDHVHDLIERFGLKCSTNTLWRQFPAKRLDQPCHVCGAPLWEERLPRTKHLAGVHPSASCTHCGHIEGAPCHCPACERQRADEAIKAARREKDEIAGFCSRHWSYERRQIEPGDLSLKAAVALIALVRSGGWDDKENVRPWGASGAPWTPAAIHYQRHLLNTLLGEQLVAPFPDSEAFPESTRKERTWRPEHASWVVLHPAPTQFIRQIIETAESQVWPEEWRQHWMDVGQSLGHAEGWEFCSMSMERRNLPMPGETALKELITDLLRHFSVSRCYRLLWMGAARATDAMAQRNLNRKHAANYMIGACQRAADRARAEGWDLKGFGRNHDLPRSEMSHVLHDVFLKHGEDGFYQCATEW</sequence>
<keyword evidence="2" id="KW-1185">Reference proteome</keyword>
<dbReference type="Proteomes" id="UP000064201">
    <property type="component" value="Chromosome"/>
</dbReference>
<reference evidence="1 2" key="1">
    <citation type="submission" date="2015-04" db="EMBL/GenBank/DDBJ databases">
        <title>Complete Sequence for the Genome of the Thioalkalivibrio versutus D301.</title>
        <authorList>
            <person name="Mu T."/>
            <person name="Zhou J."/>
            <person name="Xu X."/>
        </authorList>
    </citation>
    <scope>NUCLEOTIDE SEQUENCE [LARGE SCALE GENOMIC DNA]</scope>
    <source>
        <strain evidence="1 2">D301</strain>
    </source>
</reference>
<dbReference type="EMBL" id="CP011367">
    <property type="protein sequence ID" value="AKJ95805.1"/>
    <property type="molecule type" value="Genomic_DNA"/>
</dbReference>
<dbReference type="AlphaFoldDB" id="A0A0G3G3M2"/>
<accession>A0A0G3G3M2</accession>
<gene>
    <name evidence="1" type="ORF">TVD_10750</name>
</gene>
<dbReference type="RefSeq" id="WP_047251591.1">
    <property type="nucleotide sequence ID" value="NZ_CP011367.1"/>
</dbReference>
<dbReference type="PATRIC" id="fig|106634.4.peg.2193"/>
<organism evidence="1 2">
    <name type="scientific">Thioalkalivibrio versutus</name>
    <dbReference type="NCBI Taxonomy" id="106634"/>
    <lineage>
        <taxon>Bacteria</taxon>
        <taxon>Pseudomonadati</taxon>
        <taxon>Pseudomonadota</taxon>
        <taxon>Gammaproteobacteria</taxon>
        <taxon>Chromatiales</taxon>
        <taxon>Ectothiorhodospiraceae</taxon>
        <taxon>Thioalkalivibrio</taxon>
    </lineage>
</organism>
<dbReference type="STRING" id="106634.TVD_10750"/>
<proteinExistence type="predicted"/>
<protein>
    <submittedName>
        <fullName evidence="1">Uncharacterized protein</fullName>
    </submittedName>
</protein>